<dbReference type="InterPro" id="IPR036628">
    <property type="entry name" value="Clp_N_dom_sf"/>
</dbReference>
<evidence type="ECO:0000259" key="6">
    <source>
        <dbReference type="PROSITE" id="PS51903"/>
    </source>
</evidence>
<dbReference type="GO" id="GO:0016987">
    <property type="term" value="F:sigma factor activity"/>
    <property type="evidence" value="ECO:0007669"/>
    <property type="project" value="UniProtKB-KW"/>
</dbReference>
<proteinExistence type="inferred from homology"/>
<protein>
    <recommendedName>
        <fullName evidence="6">Clp R domain-containing protein</fullName>
    </recommendedName>
</protein>
<dbReference type="InterPro" id="IPR007630">
    <property type="entry name" value="RNA_pol_sigma70_r4"/>
</dbReference>
<comment type="caution">
    <text evidence="7">The sequence shown here is derived from an EMBL/GenBank/DDBJ whole genome shotgun (WGS) entry which is preliminary data.</text>
</comment>
<dbReference type="GO" id="GO:0006352">
    <property type="term" value="P:DNA-templated transcription initiation"/>
    <property type="evidence" value="ECO:0007669"/>
    <property type="project" value="InterPro"/>
</dbReference>
<dbReference type="Gene3D" id="1.10.1780.10">
    <property type="entry name" value="Clp, N-terminal domain"/>
    <property type="match status" value="1"/>
</dbReference>
<dbReference type="InterPro" id="IPR013325">
    <property type="entry name" value="RNA_pol_sigma_r2"/>
</dbReference>
<organism evidence="7 8">
    <name type="scientific">Reticulibacter mediterranei</name>
    <dbReference type="NCBI Taxonomy" id="2778369"/>
    <lineage>
        <taxon>Bacteria</taxon>
        <taxon>Bacillati</taxon>
        <taxon>Chloroflexota</taxon>
        <taxon>Ktedonobacteria</taxon>
        <taxon>Ktedonobacterales</taxon>
        <taxon>Reticulibacteraceae</taxon>
        <taxon>Reticulibacter</taxon>
    </lineage>
</organism>
<dbReference type="Gene3D" id="1.10.10.10">
    <property type="entry name" value="Winged helix-like DNA-binding domain superfamily/Winged helix DNA-binding domain"/>
    <property type="match status" value="1"/>
</dbReference>
<dbReference type="PANTHER" id="PTHR43133:SF62">
    <property type="entry name" value="RNA POLYMERASE SIGMA FACTOR SIGZ"/>
    <property type="match status" value="1"/>
</dbReference>
<dbReference type="Proteomes" id="UP000597444">
    <property type="component" value="Unassembled WGS sequence"/>
</dbReference>
<evidence type="ECO:0000313" key="7">
    <source>
        <dbReference type="EMBL" id="GHO99739.1"/>
    </source>
</evidence>
<comment type="similarity">
    <text evidence="1">Belongs to the sigma-70 factor family. ECF subfamily.</text>
</comment>
<dbReference type="InterPro" id="IPR013324">
    <property type="entry name" value="RNA_pol_sigma_r3/r4-like"/>
</dbReference>
<evidence type="ECO:0000256" key="4">
    <source>
        <dbReference type="ARBA" id="ARBA00023163"/>
    </source>
</evidence>
<dbReference type="InterPro" id="IPR014284">
    <property type="entry name" value="RNA_pol_sigma-70_dom"/>
</dbReference>
<keyword evidence="5" id="KW-0677">Repeat</keyword>
<dbReference type="InterPro" id="IPR036388">
    <property type="entry name" value="WH-like_DNA-bd_sf"/>
</dbReference>
<evidence type="ECO:0000313" key="8">
    <source>
        <dbReference type="Proteomes" id="UP000597444"/>
    </source>
</evidence>
<name>A0A8J3IXJ5_9CHLR</name>
<accession>A0A8J3IXJ5</accession>
<keyword evidence="3" id="KW-0731">Sigma factor</keyword>
<dbReference type="Pfam" id="PF04545">
    <property type="entry name" value="Sigma70_r4"/>
    <property type="match status" value="1"/>
</dbReference>
<evidence type="ECO:0000256" key="2">
    <source>
        <dbReference type="ARBA" id="ARBA00023015"/>
    </source>
</evidence>
<dbReference type="CDD" id="cd06171">
    <property type="entry name" value="Sigma70_r4"/>
    <property type="match status" value="1"/>
</dbReference>
<evidence type="ECO:0000256" key="3">
    <source>
        <dbReference type="ARBA" id="ARBA00023082"/>
    </source>
</evidence>
<keyword evidence="2" id="KW-0805">Transcription regulation</keyword>
<dbReference type="PROSITE" id="PS51903">
    <property type="entry name" value="CLP_R"/>
    <property type="match status" value="1"/>
</dbReference>
<dbReference type="InterPro" id="IPR004176">
    <property type="entry name" value="Clp_R_N"/>
</dbReference>
<dbReference type="Gene3D" id="1.10.1740.10">
    <property type="match status" value="2"/>
</dbReference>
<dbReference type="Pfam" id="PF02861">
    <property type="entry name" value="Clp_N"/>
    <property type="match status" value="1"/>
</dbReference>
<dbReference type="PANTHER" id="PTHR43133">
    <property type="entry name" value="RNA POLYMERASE ECF-TYPE SIGMA FACTO"/>
    <property type="match status" value="1"/>
</dbReference>
<dbReference type="SUPFAM" id="SSF81923">
    <property type="entry name" value="Double Clp-N motif"/>
    <property type="match status" value="1"/>
</dbReference>
<keyword evidence="4" id="KW-0804">Transcription</keyword>
<gene>
    <name evidence="7" type="ORF">KSF_097870</name>
</gene>
<evidence type="ECO:0000256" key="5">
    <source>
        <dbReference type="PROSITE-ProRule" id="PRU01251"/>
    </source>
</evidence>
<feature type="domain" description="Clp R" evidence="6">
    <location>
        <begin position="186"/>
        <end position="327"/>
    </location>
</feature>
<evidence type="ECO:0000256" key="1">
    <source>
        <dbReference type="ARBA" id="ARBA00010641"/>
    </source>
</evidence>
<dbReference type="SUPFAM" id="SSF88659">
    <property type="entry name" value="Sigma3 and sigma4 domains of RNA polymerase sigma factors"/>
    <property type="match status" value="1"/>
</dbReference>
<keyword evidence="8" id="KW-1185">Reference proteome</keyword>
<sequence length="453" mass="51683">MGDSFPQDDEQRRALMDDIFRVHFSAVQRYIAHRVNQPDVIDDLTSQVFLKAIRWLREDLGVGQVRRWLYATARTTIAEHWQEQQKNLFLPLEKIADSAVVSIETQHDEQTRKYVSHLLHLLPERERRVLILRYFQGYSTAEVGQELGLQVGHVRVLQLRALRHAALIEAKERSLTLMSELTDEPITVYTEQGQRILDLAKEEALSFNHHYIGTEHLLLGILSEGSVAAPLIEQGATLSRSRAEILSIVGKNEPDPRAGAPFTPRSQTILKMAGRKARKQGEEAITPEHILQAVIQEKDGIAVQLLRLMGVNLDAWLSTEKQPAEKNEQIIRKMEQQNARFPRLDEEEERRLAHLIARGRAEQRRAELLKETPDPSLVSEGDRAYFQLIPTCQDLVLAVAREYLVPGRDMRDLIDAANMGISLAAITFGLKRNTPFRAYALHQIHLQIIESLE</sequence>
<dbReference type="InterPro" id="IPR039425">
    <property type="entry name" value="RNA_pol_sigma-70-like"/>
</dbReference>
<dbReference type="NCBIfam" id="TIGR02937">
    <property type="entry name" value="sigma70-ECF"/>
    <property type="match status" value="1"/>
</dbReference>
<dbReference type="SUPFAM" id="SSF88946">
    <property type="entry name" value="Sigma2 domain of RNA polymerase sigma factors"/>
    <property type="match status" value="2"/>
</dbReference>
<dbReference type="AlphaFoldDB" id="A0A8J3IXJ5"/>
<dbReference type="RefSeq" id="WP_220210367.1">
    <property type="nucleotide sequence ID" value="NZ_BNJK01000002.1"/>
</dbReference>
<dbReference type="EMBL" id="BNJK01000002">
    <property type="protein sequence ID" value="GHO99739.1"/>
    <property type="molecule type" value="Genomic_DNA"/>
</dbReference>
<reference evidence="7" key="1">
    <citation type="submission" date="2020-10" db="EMBL/GenBank/DDBJ databases">
        <title>Taxonomic study of unclassified bacteria belonging to the class Ktedonobacteria.</title>
        <authorList>
            <person name="Yabe S."/>
            <person name="Wang C.M."/>
            <person name="Zheng Y."/>
            <person name="Sakai Y."/>
            <person name="Cavaletti L."/>
            <person name="Monciardini P."/>
            <person name="Donadio S."/>
        </authorList>
    </citation>
    <scope>NUCLEOTIDE SEQUENCE</scope>
    <source>
        <strain evidence="7">ID150040</strain>
    </source>
</reference>